<keyword evidence="11" id="KW-0131">Cell cycle</keyword>
<evidence type="ECO:0000256" key="2">
    <source>
        <dbReference type="ARBA" id="ARBA00022490"/>
    </source>
</evidence>
<feature type="binding site" evidence="9">
    <location>
        <begin position="123"/>
        <end position="130"/>
    </location>
    <ligand>
        <name>GTP</name>
        <dbReference type="ChEBI" id="CHEBI:37565"/>
    </ligand>
</feature>
<dbReference type="InterPro" id="IPR000897">
    <property type="entry name" value="SRP54_GTPase_dom"/>
</dbReference>
<comment type="subcellular location">
    <subcellularLocation>
        <location evidence="9">Cell membrane</location>
        <topology evidence="9">Peripheral membrane protein</topology>
        <orientation evidence="9">Cytoplasmic side</orientation>
    </subcellularLocation>
    <subcellularLocation>
        <location evidence="9">Cytoplasm</location>
    </subcellularLocation>
</comment>
<feature type="domain" description="SRP54-type proteins GTP-binding" evidence="10">
    <location>
        <begin position="290"/>
        <end position="303"/>
    </location>
</feature>
<dbReference type="EC" id="3.6.5.4" evidence="9"/>
<keyword evidence="7 9" id="KW-0675">Receptor</keyword>
<dbReference type="FunFam" id="3.40.50.300:FF:000053">
    <property type="entry name" value="Signal recognition particle receptor FtsY"/>
    <property type="match status" value="1"/>
</dbReference>
<comment type="catalytic activity">
    <reaction evidence="8 9">
        <text>GTP + H2O = GDP + phosphate + H(+)</text>
        <dbReference type="Rhea" id="RHEA:19669"/>
        <dbReference type="ChEBI" id="CHEBI:15377"/>
        <dbReference type="ChEBI" id="CHEBI:15378"/>
        <dbReference type="ChEBI" id="CHEBI:37565"/>
        <dbReference type="ChEBI" id="CHEBI:43474"/>
        <dbReference type="ChEBI" id="CHEBI:58189"/>
        <dbReference type="EC" id="3.6.5.4"/>
    </reaction>
</comment>
<dbReference type="PANTHER" id="PTHR43134:SF1">
    <property type="entry name" value="SIGNAL RECOGNITION PARTICLE RECEPTOR SUBUNIT ALPHA"/>
    <property type="match status" value="1"/>
</dbReference>
<dbReference type="InterPro" id="IPR042101">
    <property type="entry name" value="SRP54_N_sf"/>
</dbReference>
<evidence type="ECO:0000256" key="7">
    <source>
        <dbReference type="ARBA" id="ARBA00023170"/>
    </source>
</evidence>
<feature type="binding site" evidence="9">
    <location>
        <begin position="269"/>
        <end position="272"/>
    </location>
    <ligand>
        <name>GTP</name>
        <dbReference type="ChEBI" id="CHEBI:37565"/>
    </ligand>
</feature>
<dbReference type="SUPFAM" id="SSF52540">
    <property type="entry name" value="P-loop containing nucleoside triphosphate hydrolases"/>
    <property type="match status" value="1"/>
</dbReference>
<dbReference type="CDD" id="cd17874">
    <property type="entry name" value="FtsY"/>
    <property type="match status" value="1"/>
</dbReference>
<evidence type="ECO:0000259" key="10">
    <source>
        <dbReference type="PROSITE" id="PS00300"/>
    </source>
</evidence>
<dbReference type="GO" id="GO:0005525">
    <property type="term" value="F:GTP binding"/>
    <property type="evidence" value="ECO:0007669"/>
    <property type="project" value="UniProtKB-UniRule"/>
</dbReference>
<keyword evidence="12" id="KW-1185">Reference proteome</keyword>
<evidence type="ECO:0000313" key="12">
    <source>
        <dbReference type="Proteomes" id="UP000263619"/>
    </source>
</evidence>
<keyword evidence="6 9" id="KW-0472">Membrane</keyword>
<dbReference type="RefSeq" id="WP_119305342.1">
    <property type="nucleotide sequence ID" value="NZ_AP014608.1"/>
</dbReference>
<dbReference type="InterPro" id="IPR036225">
    <property type="entry name" value="SRP/SRP_N"/>
</dbReference>
<evidence type="ECO:0000256" key="9">
    <source>
        <dbReference type="HAMAP-Rule" id="MF_00920"/>
    </source>
</evidence>
<dbReference type="Proteomes" id="UP000263619">
    <property type="component" value="Chromosome"/>
</dbReference>
<keyword evidence="4 9" id="KW-0378">Hydrolase</keyword>
<dbReference type="EMBL" id="AP014608">
    <property type="protein sequence ID" value="BBA17050.1"/>
    <property type="molecule type" value="Genomic_DNA"/>
</dbReference>
<dbReference type="InterPro" id="IPR003593">
    <property type="entry name" value="AAA+_ATPase"/>
</dbReference>
<comment type="function">
    <text evidence="9">Involved in targeting and insertion of nascent membrane proteins into the cytoplasmic membrane. Acts as a receptor for the complex formed by the signal recognition particle (SRP) and the ribosome-nascent chain (RNC).</text>
</comment>
<dbReference type="HAMAP" id="MF_00920">
    <property type="entry name" value="FtsY"/>
    <property type="match status" value="1"/>
</dbReference>
<protein>
    <recommendedName>
        <fullName evidence="9">Signal recognition particle receptor FtsY</fullName>
        <shortName evidence="9">SRP receptor</shortName>
        <ecNumber evidence="9">3.6.5.4</ecNumber>
    </recommendedName>
</protein>
<keyword evidence="11" id="KW-0132">Cell division</keyword>
<evidence type="ECO:0000256" key="3">
    <source>
        <dbReference type="ARBA" id="ARBA00022741"/>
    </source>
</evidence>
<dbReference type="SUPFAM" id="SSF47364">
    <property type="entry name" value="Domain of the SRP/SRP receptor G-proteins"/>
    <property type="match status" value="1"/>
</dbReference>
<feature type="binding site" evidence="9">
    <location>
        <begin position="205"/>
        <end position="209"/>
    </location>
    <ligand>
        <name>GTP</name>
        <dbReference type="ChEBI" id="CHEBI:37565"/>
    </ligand>
</feature>
<comment type="similarity">
    <text evidence="9">Belongs to the GTP-binding SRP family. FtsY subfamily.</text>
</comment>
<dbReference type="SMART" id="SM00382">
    <property type="entry name" value="AAA"/>
    <property type="match status" value="1"/>
</dbReference>
<evidence type="ECO:0000256" key="5">
    <source>
        <dbReference type="ARBA" id="ARBA00023134"/>
    </source>
</evidence>
<dbReference type="Gene3D" id="3.40.50.300">
    <property type="entry name" value="P-loop containing nucleotide triphosphate hydrolases"/>
    <property type="match status" value="1"/>
</dbReference>
<keyword evidence="1 9" id="KW-1003">Cell membrane</keyword>
<dbReference type="PROSITE" id="PS00300">
    <property type="entry name" value="SRP54"/>
    <property type="match status" value="1"/>
</dbReference>
<comment type="subunit">
    <text evidence="9">Part of the signal recognition particle protein translocation system, which is composed of SRP and FtsY.</text>
</comment>
<dbReference type="Pfam" id="PF00448">
    <property type="entry name" value="SRP54"/>
    <property type="match status" value="1"/>
</dbReference>
<keyword evidence="2 9" id="KW-0963">Cytoplasm</keyword>
<keyword evidence="5 9" id="KW-0342">GTP-binding</keyword>
<dbReference type="GO" id="GO:0003924">
    <property type="term" value="F:GTPase activity"/>
    <property type="evidence" value="ECO:0007669"/>
    <property type="project" value="UniProtKB-UniRule"/>
</dbReference>
<evidence type="ECO:0000256" key="1">
    <source>
        <dbReference type="ARBA" id="ARBA00022475"/>
    </source>
</evidence>
<dbReference type="Gene3D" id="1.20.120.140">
    <property type="entry name" value="Signal recognition particle SRP54, nucleotide-binding domain"/>
    <property type="match status" value="1"/>
</dbReference>
<proteinExistence type="inferred from homology"/>
<dbReference type="InterPro" id="IPR013822">
    <property type="entry name" value="Signal_recog_particl_SRP54_hlx"/>
</dbReference>
<sequence>MMFLSNKNNKEKNKVFNHKLKKTGGFFFEKIKNLFLKKSKIDIHLLDYIEEILLSADIGTKTTIKIINNLEKRVQKEKYRNSQVIFNFLKEEIENLFIDIENVCLETKIRNNKKKPYVILIVGVNGVGKTTTIGKLAFFLKKKGFHIVIGAADTFREAAIDQIKIWADQAGVPLIKQHMNSDPASVVYDTLQSAKSKEKDVVIIDTAGRLQNRINLMKELSKISKVINKITFSPPHEIILILDATTGQNAFEQVRKFSSFVKISSIILTKIEGTAKGGVLIGIMDQFKIPIQYLGVGEKIQDLKVFDGKKFVNCFF</sequence>
<organism evidence="11 12">
    <name type="scientific">Blattabacterium cuenoti STAT</name>
    <dbReference type="NCBI Taxonomy" id="1457030"/>
    <lineage>
        <taxon>Bacteria</taxon>
        <taxon>Pseudomonadati</taxon>
        <taxon>Bacteroidota</taxon>
        <taxon>Flavobacteriia</taxon>
        <taxon>Flavobacteriales</taxon>
        <taxon>Blattabacteriaceae</taxon>
        <taxon>Blattabacterium</taxon>
    </lineage>
</organism>
<dbReference type="GO" id="GO:0051301">
    <property type="term" value="P:cell division"/>
    <property type="evidence" value="ECO:0007669"/>
    <property type="project" value="UniProtKB-KW"/>
</dbReference>
<reference evidence="11 12" key="1">
    <citation type="submission" date="2014-06" db="EMBL/GenBank/DDBJ databases">
        <title>Genome sequence of the intracellular symbiont Blattabacterium cuenoti, strain STAT from the wood feeding cockroach Salganea taiwanensis taiwanensis.</title>
        <authorList>
            <person name="Kinjo Y."/>
            <person name="Ohkuma M."/>
            <person name="Tokuda G."/>
        </authorList>
    </citation>
    <scope>NUCLEOTIDE SEQUENCE [LARGE SCALE GENOMIC DNA]</scope>
    <source>
        <strain evidence="11 12">STAT</strain>
    </source>
</reference>
<dbReference type="OrthoDB" id="9804720at2"/>
<dbReference type="InterPro" id="IPR027417">
    <property type="entry name" value="P-loop_NTPase"/>
</dbReference>
<dbReference type="SMART" id="SM00963">
    <property type="entry name" value="SRP54_N"/>
    <property type="match status" value="1"/>
</dbReference>
<dbReference type="GO" id="GO:0005047">
    <property type="term" value="F:signal recognition particle binding"/>
    <property type="evidence" value="ECO:0007669"/>
    <property type="project" value="TreeGrafter"/>
</dbReference>
<dbReference type="GO" id="GO:0005737">
    <property type="term" value="C:cytoplasm"/>
    <property type="evidence" value="ECO:0007669"/>
    <property type="project" value="UniProtKB-SubCell"/>
</dbReference>
<evidence type="ECO:0000313" key="11">
    <source>
        <dbReference type="EMBL" id="BBA17050.1"/>
    </source>
</evidence>
<dbReference type="NCBIfam" id="TIGR00064">
    <property type="entry name" value="ftsY"/>
    <property type="match status" value="1"/>
</dbReference>
<dbReference type="AlphaFoldDB" id="A0A224AK92"/>
<name>A0A224AK92_9FLAO</name>
<dbReference type="SMART" id="SM00962">
    <property type="entry name" value="SRP54"/>
    <property type="match status" value="1"/>
</dbReference>
<evidence type="ECO:0000256" key="8">
    <source>
        <dbReference type="ARBA" id="ARBA00048027"/>
    </source>
</evidence>
<dbReference type="InterPro" id="IPR004390">
    <property type="entry name" value="SR_rcpt_FtsY"/>
</dbReference>
<accession>A0A224AK92</accession>
<dbReference type="Pfam" id="PF02881">
    <property type="entry name" value="SRP54_N"/>
    <property type="match status" value="1"/>
</dbReference>
<dbReference type="PANTHER" id="PTHR43134">
    <property type="entry name" value="SIGNAL RECOGNITION PARTICLE RECEPTOR SUBUNIT ALPHA"/>
    <property type="match status" value="1"/>
</dbReference>
<evidence type="ECO:0000256" key="4">
    <source>
        <dbReference type="ARBA" id="ARBA00022801"/>
    </source>
</evidence>
<keyword evidence="3 9" id="KW-0547">Nucleotide-binding</keyword>
<evidence type="ECO:0000256" key="6">
    <source>
        <dbReference type="ARBA" id="ARBA00023136"/>
    </source>
</evidence>
<gene>
    <name evidence="9 11" type="primary">ftsY</name>
    <name evidence="11" type="ORF">STAT_109</name>
</gene>
<dbReference type="GO" id="GO:0005886">
    <property type="term" value="C:plasma membrane"/>
    <property type="evidence" value="ECO:0007669"/>
    <property type="project" value="UniProtKB-SubCell"/>
</dbReference>
<dbReference type="GO" id="GO:0006614">
    <property type="term" value="P:SRP-dependent cotranslational protein targeting to membrane"/>
    <property type="evidence" value="ECO:0007669"/>
    <property type="project" value="InterPro"/>
</dbReference>